<dbReference type="EMBL" id="CP151505">
    <property type="protein sequence ID" value="WZN61950.1"/>
    <property type="molecule type" value="Genomic_DNA"/>
</dbReference>
<dbReference type="Proteomes" id="UP001472866">
    <property type="component" value="Chromosome 05"/>
</dbReference>
<keyword evidence="2" id="KW-0238">DNA-binding</keyword>
<proteinExistence type="predicted"/>
<reference evidence="7 8" key="1">
    <citation type="submission" date="2024-03" db="EMBL/GenBank/DDBJ databases">
        <title>Complete genome sequence of the green alga Chloropicon roscoffensis RCC1871.</title>
        <authorList>
            <person name="Lemieux C."/>
            <person name="Pombert J.-F."/>
            <person name="Otis C."/>
            <person name="Turmel M."/>
        </authorList>
    </citation>
    <scope>NUCLEOTIDE SEQUENCE [LARGE SCALE GENOMIC DNA]</scope>
    <source>
        <strain evidence="7 8">RCC1871</strain>
    </source>
</reference>
<evidence type="ECO:0000259" key="6">
    <source>
        <dbReference type="PROSITE" id="PS51519"/>
    </source>
</evidence>
<evidence type="ECO:0000256" key="4">
    <source>
        <dbReference type="ARBA" id="ARBA00023242"/>
    </source>
</evidence>
<keyword evidence="1" id="KW-0805">Transcription regulation</keyword>
<feature type="domain" description="RWP-RK" evidence="6">
    <location>
        <begin position="63"/>
        <end position="146"/>
    </location>
</feature>
<dbReference type="GO" id="GO:0003677">
    <property type="term" value="F:DNA binding"/>
    <property type="evidence" value="ECO:0007669"/>
    <property type="project" value="UniProtKB-KW"/>
</dbReference>
<evidence type="ECO:0000256" key="3">
    <source>
        <dbReference type="ARBA" id="ARBA00023163"/>
    </source>
</evidence>
<evidence type="ECO:0000313" key="7">
    <source>
        <dbReference type="EMBL" id="WZN61950.1"/>
    </source>
</evidence>
<accession>A0AAX4P7G7</accession>
<dbReference type="Pfam" id="PF02042">
    <property type="entry name" value="RWP-RK"/>
    <property type="match status" value="1"/>
</dbReference>
<feature type="region of interest" description="Disordered" evidence="5">
    <location>
        <begin position="1"/>
        <end position="24"/>
    </location>
</feature>
<feature type="region of interest" description="Disordered" evidence="5">
    <location>
        <begin position="121"/>
        <end position="162"/>
    </location>
</feature>
<dbReference type="AlphaFoldDB" id="A0AAX4P7G7"/>
<gene>
    <name evidence="7" type="ORF">HKI87_05g34860</name>
</gene>
<evidence type="ECO:0000256" key="1">
    <source>
        <dbReference type="ARBA" id="ARBA00023015"/>
    </source>
</evidence>
<evidence type="ECO:0000256" key="5">
    <source>
        <dbReference type="SAM" id="MobiDB-lite"/>
    </source>
</evidence>
<evidence type="ECO:0000256" key="2">
    <source>
        <dbReference type="ARBA" id="ARBA00023125"/>
    </source>
</evidence>
<sequence>MSWNEPEGQEEAGSSLVQCNGGHTRRVTRREVEAVSSLSLTDAANTLGVNPAVVAQLRNYFVLPSKQLKRHKLKDYGALELQSLFAYPKAEAAKRLGVGVSTLLRKCRKVGIKTWPYVVNRTDPTREQGPSTSVPADVGLQSADRSCGKRRNSGSSEAADRRAAARYRLERGLAAPDGRLDKSTRAWQTLGEDPDAGKVGGEGGAERMMCLQTKANNSMLSLLKRLRSQQRGREVEVVMGATEKSKILQDRMLFDKVGPVYQRMRLRMQGKDVYKSVSMPSLIAVLDEAVGRLCTKRYIGDIGVARTASGAMRVHGLEGSGQEKLRTVFAKNLRSPRLAKWLIGIHDEPSVKQNMYTHPFFMASWLAGLGHEHFDAREGTLAGIQKLRRKIERSEIQAMSDFGRLLRIHGVNPPPHHFAFPSRRKGSGEEDPVVQEIIASAQELEREDVKARPVMPRKEEWIGMSEGEVKCFQFLVQVQRTADICLNVEKERRRDHIHCMCSKATEYRNIPEQDIFALQSNLGFELMGRTDVEILQQLDPLALCMHIKMLEEVKLRLCCTRKGIAELPVTDRLFNIYVPTLVCQTSMWEKLLRHHQQGGANPYTDAFVMAEWLVALGYTSENLRSQKEEVHLLGEKIRCGAFDPLPEFSRLLHENDLQWPPHSFSSVIFDPNRSSAEGSSSVDGSER</sequence>
<dbReference type="PROSITE" id="PS51519">
    <property type="entry name" value="RWP_RK"/>
    <property type="match status" value="1"/>
</dbReference>
<keyword evidence="8" id="KW-1185">Reference proteome</keyword>
<keyword evidence="3" id="KW-0804">Transcription</keyword>
<evidence type="ECO:0000313" key="8">
    <source>
        <dbReference type="Proteomes" id="UP001472866"/>
    </source>
</evidence>
<keyword evidence="4" id="KW-0539">Nucleus</keyword>
<organism evidence="7 8">
    <name type="scientific">Chloropicon roscoffensis</name>
    <dbReference type="NCBI Taxonomy" id="1461544"/>
    <lineage>
        <taxon>Eukaryota</taxon>
        <taxon>Viridiplantae</taxon>
        <taxon>Chlorophyta</taxon>
        <taxon>Chloropicophyceae</taxon>
        <taxon>Chloropicales</taxon>
        <taxon>Chloropicaceae</taxon>
        <taxon>Chloropicon</taxon>
    </lineage>
</organism>
<name>A0AAX4P7G7_9CHLO</name>
<dbReference type="InterPro" id="IPR003035">
    <property type="entry name" value="RWP-RK_dom"/>
</dbReference>
<protein>
    <submittedName>
        <fullName evidence="7">RWP-RK domain-containing protein</fullName>
    </submittedName>
</protein>